<name>A0A067PQ60_9AGAM</name>
<evidence type="ECO:0000256" key="1">
    <source>
        <dbReference type="SAM" id="MobiDB-lite"/>
    </source>
</evidence>
<dbReference type="EMBL" id="KL197723">
    <property type="protein sequence ID" value="KDQ55945.1"/>
    <property type="molecule type" value="Genomic_DNA"/>
</dbReference>
<keyword evidence="3" id="KW-1185">Reference proteome</keyword>
<proteinExistence type="predicted"/>
<evidence type="ECO:0000313" key="2">
    <source>
        <dbReference type="EMBL" id="KDQ55945.1"/>
    </source>
</evidence>
<dbReference type="AlphaFoldDB" id="A0A067PQ60"/>
<organism evidence="2 3">
    <name type="scientific">Jaapia argillacea MUCL 33604</name>
    <dbReference type="NCBI Taxonomy" id="933084"/>
    <lineage>
        <taxon>Eukaryota</taxon>
        <taxon>Fungi</taxon>
        <taxon>Dikarya</taxon>
        <taxon>Basidiomycota</taxon>
        <taxon>Agaricomycotina</taxon>
        <taxon>Agaricomycetes</taxon>
        <taxon>Agaricomycetidae</taxon>
        <taxon>Jaapiales</taxon>
        <taxon>Jaapiaceae</taxon>
        <taxon>Jaapia</taxon>
    </lineage>
</organism>
<accession>A0A067PQ60</accession>
<feature type="compositionally biased region" description="Polar residues" evidence="1">
    <location>
        <begin position="235"/>
        <end position="244"/>
    </location>
</feature>
<feature type="compositionally biased region" description="Acidic residues" evidence="1">
    <location>
        <begin position="46"/>
        <end position="76"/>
    </location>
</feature>
<feature type="compositionally biased region" description="Polar residues" evidence="1">
    <location>
        <begin position="102"/>
        <end position="114"/>
    </location>
</feature>
<feature type="region of interest" description="Disordered" evidence="1">
    <location>
        <begin position="1"/>
        <end position="256"/>
    </location>
</feature>
<feature type="compositionally biased region" description="Basic and acidic residues" evidence="1">
    <location>
        <begin position="179"/>
        <end position="190"/>
    </location>
</feature>
<dbReference type="HOGENOM" id="CLU_636244_0_0_1"/>
<evidence type="ECO:0000313" key="3">
    <source>
        <dbReference type="Proteomes" id="UP000027265"/>
    </source>
</evidence>
<sequence length="431" mass="46066">MAKKKKTGKGGASGNDAGGDAPPGGAAAPVAKGKKGKKKTMLLGDFIDETPAEENEGEEAVNEAEGGEDQDKDVDMEGTPPPENQPDGAGEPPKPDLKGPPETQTEPEQSTNDVQEVEAQNVPLPDDSSKSEGATDAAGGEGDQVGDVQVVSGTTEGAEVADGVDKHPPAVTEVDEDKAELAEVSEKVDSEPQVEEADQTLKPDAAVPVDLLGGENVWATEDAPISPAQEEPESTENAPTSSAQEEPEPTPAERVDDIPVTPALDIDSSEAVVEPPIDQPPTGPLSWYCSGELVQKPLGDKVDNYAYDNIAKNIPNYSPTTWEHWESFLNDQKSLNPVERDLQRVMCFFSILKIFGEGKVQLKSQLMNPTSIDLQAGDSLIVPAIDLPPNVFARHQRNKRARRPDSLSQVVIEGKMRVLAIMSYWERQDNA</sequence>
<dbReference type="Proteomes" id="UP000027265">
    <property type="component" value="Unassembled WGS sequence"/>
</dbReference>
<dbReference type="InParanoid" id="A0A067PQ60"/>
<dbReference type="OrthoDB" id="3255601at2759"/>
<feature type="compositionally biased region" description="Low complexity" evidence="1">
    <location>
        <begin position="18"/>
        <end position="31"/>
    </location>
</feature>
<gene>
    <name evidence="2" type="ORF">JAAARDRAFT_70805</name>
</gene>
<protein>
    <submittedName>
        <fullName evidence="2">Uncharacterized protein</fullName>
    </submittedName>
</protein>
<reference evidence="3" key="1">
    <citation type="journal article" date="2014" name="Proc. Natl. Acad. Sci. U.S.A.">
        <title>Extensive sampling of basidiomycete genomes demonstrates inadequacy of the white-rot/brown-rot paradigm for wood decay fungi.</title>
        <authorList>
            <person name="Riley R."/>
            <person name="Salamov A.A."/>
            <person name="Brown D.W."/>
            <person name="Nagy L.G."/>
            <person name="Floudas D."/>
            <person name="Held B.W."/>
            <person name="Levasseur A."/>
            <person name="Lombard V."/>
            <person name="Morin E."/>
            <person name="Otillar R."/>
            <person name="Lindquist E.A."/>
            <person name="Sun H."/>
            <person name="LaButti K.M."/>
            <person name="Schmutz J."/>
            <person name="Jabbour D."/>
            <person name="Luo H."/>
            <person name="Baker S.E."/>
            <person name="Pisabarro A.G."/>
            <person name="Walton J.D."/>
            <person name="Blanchette R.A."/>
            <person name="Henrissat B."/>
            <person name="Martin F."/>
            <person name="Cullen D."/>
            <person name="Hibbett D.S."/>
            <person name="Grigoriev I.V."/>
        </authorList>
    </citation>
    <scope>NUCLEOTIDE SEQUENCE [LARGE SCALE GENOMIC DNA]</scope>
    <source>
        <strain evidence="3">MUCL 33604</strain>
    </source>
</reference>